<reference evidence="1 2" key="1">
    <citation type="journal article" date="2018" name="Front. Plant Sci.">
        <title>Red Clover (Trifolium pratense) and Zigzag Clover (T. medium) - A Picture of Genomic Similarities and Differences.</title>
        <authorList>
            <person name="Dluhosova J."/>
            <person name="Istvanek J."/>
            <person name="Nedelnik J."/>
            <person name="Repkova J."/>
        </authorList>
    </citation>
    <scope>NUCLEOTIDE SEQUENCE [LARGE SCALE GENOMIC DNA]</scope>
    <source>
        <strain evidence="2">cv. 10/8</strain>
        <tissue evidence="1">Leaf</tissue>
    </source>
</reference>
<dbReference type="EMBL" id="LXQA011204193">
    <property type="protein sequence ID" value="MCI88860.1"/>
    <property type="molecule type" value="Genomic_DNA"/>
</dbReference>
<evidence type="ECO:0000313" key="1">
    <source>
        <dbReference type="EMBL" id="MCI88860.1"/>
    </source>
</evidence>
<accession>A0A392VR06</accession>
<protein>
    <submittedName>
        <fullName evidence="1">Uncharacterized protein</fullName>
    </submittedName>
</protein>
<name>A0A392VR06_9FABA</name>
<feature type="non-terminal residue" evidence="1">
    <location>
        <position position="45"/>
    </location>
</feature>
<organism evidence="1 2">
    <name type="scientific">Trifolium medium</name>
    <dbReference type="NCBI Taxonomy" id="97028"/>
    <lineage>
        <taxon>Eukaryota</taxon>
        <taxon>Viridiplantae</taxon>
        <taxon>Streptophyta</taxon>
        <taxon>Embryophyta</taxon>
        <taxon>Tracheophyta</taxon>
        <taxon>Spermatophyta</taxon>
        <taxon>Magnoliopsida</taxon>
        <taxon>eudicotyledons</taxon>
        <taxon>Gunneridae</taxon>
        <taxon>Pentapetalae</taxon>
        <taxon>rosids</taxon>
        <taxon>fabids</taxon>
        <taxon>Fabales</taxon>
        <taxon>Fabaceae</taxon>
        <taxon>Papilionoideae</taxon>
        <taxon>50 kb inversion clade</taxon>
        <taxon>NPAAA clade</taxon>
        <taxon>Hologalegina</taxon>
        <taxon>IRL clade</taxon>
        <taxon>Trifolieae</taxon>
        <taxon>Trifolium</taxon>
    </lineage>
</organism>
<evidence type="ECO:0000313" key="2">
    <source>
        <dbReference type="Proteomes" id="UP000265520"/>
    </source>
</evidence>
<proteinExistence type="predicted"/>
<sequence length="45" mass="5407">MDFGGSYHMRLKKEYFETLEQVEGSMYGSVCLRKFDNREFLLHDV</sequence>
<dbReference type="AlphaFoldDB" id="A0A392VR06"/>
<keyword evidence="2" id="KW-1185">Reference proteome</keyword>
<comment type="caution">
    <text evidence="1">The sequence shown here is derived from an EMBL/GenBank/DDBJ whole genome shotgun (WGS) entry which is preliminary data.</text>
</comment>
<dbReference type="Proteomes" id="UP000265520">
    <property type="component" value="Unassembled WGS sequence"/>
</dbReference>